<sequence>MLPLLVCLSLCVYSQGSPLGCRWLDDKFRLYSHKSLELLDTMVNNSTNSSVEPEEMVIFPQELYRQTFNASAEDKLALAAQIMNETVALLMEDHSGASWDEKQVENLVNVLTQQADNLQACMVSPGHKRSEEVERYFNRLSNHILKKMDYSAAAWELIREEIETLLMQTHLLVSTLLSTP</sequence>
<evidence type="ECO:0000256" key="8">
    <source>
        <dbReference type="RuleBase" id="RU000436"/>
    </source>
</evidence>
<dbReference type="KEGG" id="tru:115251511"/>
<gene>
    <name evidence="10" type="primary">LOC115251511</name>
</gene>
<accession>A0A3B5KT02</accession>
<dbReference type="SMART" id="SM00076">
    <property type="entry name" value="IFabd"/>
    <property type="match status" value="1"/>
</dbReference>
<dbReference type="InterPro" id="IPR000471">
    <property type="entry name" value="Interferon_alpha/beta/delta"/>
</dbReference>
<dbReference type="PANTHER" id="PTHR11691:SF73">
    <property type="entry name" value="INTERFERON BETA"/>
    <property type="match status" value="1"/>
</dbReference>
<dbReference type="PANTHER" id="PTHR11691">
    <property type="entry name" value="TYPE I INTERFERON"/>
    <property type="match status" value="1"/>
</dbReference>
<comment type="similarity">
    <text evidence="2 8">Belongs to the alpha/beta interferon family.</text>
</comment>
<keyword evidence="5 9" id="KW-0732">Signal</keyword>
<reference evidence="10" key="2">
    <citation type="submission" date="2025-08" db="UniProtKB">
        <authorList>
            <consortium name="Ensembl"/>
        </authorList>
    </citation>
    <scope>IDENTIFICATION</scope>
</reference>
<evidence type="ECO:0000256" key="4">
    <source>
        <dbReference type="ARBA" id="ARBA00022525"/>
    </source>
</evidence>
<dbReference type="Pfam" id="PF00143">
    <property type="entry name" value="Interferon"/>
    <property type="match status" value="1"/>
</dbReference>
<evidence type="ECO:0000313" key="10">
    <source>
        <dbReference type="Ensembl" id="ENSTRUP00000056442.2"/>
    </source>
</evidence>
<keyword evidence="11" id="KW-1185">Reference proteome</keyword>
<dbReference type="OMA" id="WEMIRTE"/>
<name>A0A3B5KT02_TAKRU</name>
<dbReference type="GO" id="GO:0043330">
    <property type="term" value="P:response to exogenous dsRNA"/>
    <property type="evidence" value="ECO:0007669"/>
    <property type="project" value="TreeGrafter"/>
</dbReference>
<dbReference type="InterPro" id="IPR009079">
    <property type="entry name" value="4_helix_cytokine-like_core"/>
</dbReference>
<evidence type="ECO:0000256" key="7">
    <source>
        <dbReference type="ARBA" id="ARBA00023157"/>
    </source>
</evidence>
<dbReference type="SUPFAM" id="SSF47266">
    <property type="entry name" value="4-helical cytokines"/>
    <property type="match status" value="1"/>
</dbReference>
<comment type="subcellular location">
    <subcellularLocation>
        <location evidence="1">Secreted</location>
    </subcellularLocation>
</comment>
<dbReference type="Ensembl" id="ENSTRUT00000052577.2">
    <property type="protein sequence ID" value="ENSTRUP00000056442.2"/>
    <property type="gene ID" value="ENSTRUG00000031656.1"/>
</dbReference>
<evidence type="ECO:0000256" key="1">
    <source>
        <dbReference type="ARBA" id="ARBA00004613"/>
    </source>
</evidence>
<feature type="signal peptide" evidence="9">
    <location>
        <begin position="1"/>
        <end position="16"/>
    </location>
</feature>
<evidence type="ECO:0000313" key="11">
    <source>
        <dbReference type="Proteomes" id="UP000005226"/>
    </source>
</evidence>
<dbReference type="RefSeq" id="XP_029699932.1">
    <property type="nucleotide sequence ID" value="XM_029844072.1"/>
</dbReference>
<organism evidence="10 11">
    <name type="scientific">Takifugu rubripes</name>
    <name type="common">Japanese pufferfish</name>
    <name type="synonym">Fugu rubripes</name>
    <dbReference type="NCBI Taxonomy" id="31033"/>
    <lineage>
        <taxon>Eukaryota</taxon>
        <taxon>Metazoa</taxon>
        <taxon>Chordata</taxon>
        <taxon>Craniata</taxon>
        <taxon>Vertebrata</taxon>
        <taxon>Euteleostomi</taxon>
        <taxon>Actinopterygii</taxon>
        <taxon>Neopterygii</taxon>
        <taxon>Teleostei</taxon>
        <taxon>Neoteleostei</taxon>
        <taxon>Acanthomorphata</taxon>
        <taxon>Eupercaria</taxon>
        <taxon>Tetraodontiformes</taxon>
        <taxon>Tetradontoidea</taxon>
        <taxon>Tetraodontidae</taxon>
        <taxon>Takifugu</taxon>
    </lineage>
</organism>
<evidence type="ECO:0000256" key="6">
    <source>
        <dbReference type="ARBA" id="ARBA00023118"/>
    </source>
</evidence>
<dbReference type="OrthoDB" id="8924072at2759"/>
<reference evidence="10" key="3">
    <citation type="submission" date="2025-09" db="UniProtKB">
        <authorList>
            <consortium name="Ensembl"/>
        </authorList>
    </citation>
    <scope>IDENTIFICATION</scope>
</reference>
<dbReference type="STRING" id="31033.ENSTRUP00000056658"/>
<evidence type="ECO:0000256" key="2">
    <source>
        <dbReference type="ARBA" id="ARBA00011033"/>
    </source>
</evidence>
<keyword evidence="6 8" id="KW-0051">Antiviral defense</keyword>
<dbReference type="GO" id="GO:0006955">
    <property type="term" value="P:immune response"/>
    <property type="evidence" value="ECO:0007669"/>
    <property type="project" value="UniProtKB-ARBA"/>
</dbReference>
<dbReference type="AlphaFoldDB" id="A0A3B5KT02"/>
<evidence type="ECO:0000256" key="9">
    <source>
        <dbReference type="SAM" id="SignalP"/>
    </source>
</evidence>
<dbReference type="Gene3D" id="1.20.1250.10">
    <property type="match status" value="1"/>
</dbReference>
<dbReference type="GO" id="GO:0005125">
    <property type="term" value="F:cytokine activity"/>
    <property type="evidence" value="ECO:0007669"/>
    <property type="project" value="UniProtKB-KW"/>
</dbReference>
<dbReference type="GO" id="GO:0005126">
    <property type="term" value="F:cytokine receptor binding"/>
    <property type="evidence" value="ECO:0007669"/>
    <property type="project" value="InterPro"/>
</dbReference>
<reference evidence="10 11" key="1">
    <citation type="journal article" date="2011" name="Genome Biol. Evol.">
        <title>Integration of the genetic map and genome assembly of fugu facilitates insights into distinct features of genome evolution in teleosts and mammals.</title>
        <authorList>
            <person name="Kai W."/>
            <person name="Kikuchi K."/>
            <person name="Tohari S."/>
            <person name="Chew A.K."/>
            <person name="Tay A."/>
            <person name="Fujiwara A."/>
            <person name="Hosoya S."/>
            <person name="Suetake H."/>
            <person name="Naruse K."/>
            <person name="Brenner S."/>
            <person name="Suzuki Y."/>
            <person name="Venkatesh B."/>
        </authorList>
    </citation>
    <scope>NUCLEOTIDE SEQUENCE [LARGE SCALE GENOMIC DNA]</scope>
</reference>
<dbReference type="GO" id="GO:0051607">
    <property type="term" value="P:defense response to virus"/>
    <property type="evidence" value="ECO:0007669"/>
    <property type="project" value="UniProtKB-KW"/>
</dbReference>
<dbReference type="GeneTree" id="ENSGT00510000050089"/>
<dbReference type="GeneID" id="115251511"/>
<dbReference type="Proteomes" id="UP000005226">
    <property type="component" value="Chromosome 1"/>
</dbReference>
<proteinExistence type="inferred from homology"/>
<keyword evidence="7" id="KW-1015">Disulfide bond</keyword>
<dbReference type="InParanoid" id="A0A3B5KT02"/>
<keyword evidence="4" id="KW-0964">Secreted</keyword>
<dbReference type="GO" id="GO:0005615">
    <property type="term" value="C:extracellular space"/>
    <property type="evidence" value="ECO:0007669"/>
    <property type="project" value="UniProtKB-KW"/>
</dbReference>
<feature type="chain" id="PRO_5025347886" evidence="9">
    <location>
        <begin position="17"/>
        <end position="180"/>
    </location>
</feature>
<protein>
    <submittedName>
        <fullName evidence="10">Interferon a3-like</fullName>
    </submittedName>
</protein>
<evidence type="ECO:0000256" key="3">
    <source>
        <dbReference type="ARBA" id="ARBA00022514"/>
    </source>
</evidence>
<evidence type="ECO:0000256" key="5">
    <source>
        <dbReference type="ARBA" id="ARBA00022729"/>
    </source>
</evidence>
<keyword evidence="3 8" id="KW-0202">Cytokine</keyword>